<dbReference type="Proteomes" id="UP000780801">
    <property type="component" value="Unassembled WGS sequence"/>
</dbReference>
<accession>A0A9P6FUL0</accession>
<evidence type="ECO:0000313" key="3">
    <source>
        <dbReference type="Proteomes" id="UP000780801"/>
    </source>
</evidence>
<feature type="region of interest" description="Disordered" evidence="1">
    <location>
        <begin position="239"/>
        <end position="260"/>
    </location>
</feature>
<gene>
    <name evidence="2" type="ORF">BGW38_002159</name>
</gene>
<feature type="region of interest" description="Disordered" evidence="1">
    <location>
        <begin position="115"/>
        <end position="140"/>
    </location>
</feature>
<dbReference type="AlphaFoldDB" id="A0A9P6FUL0"/>
<keyword evidence="3" id="KW-1185">Reference proteome</keyword>
<sequence length="439" mass="49591">MLSISPITRPDKFLNEELPFVNTVGSMDFALSSPSLLRVDVYQRTLRRLILTLKNLENRRFQSTRQEPTPFSAEASMMAIPLGAQGYILVDASPNLPCLTYPFIFVAYSDPWSLSPPSTPPTGSQPPTLTMSHNADSSLDSNSNDNKVLYHLRLPLDPTVDRIQCQLSARRLCSRHAQVLDRILRRLCDACPGAFSMSYSDGLSGVEAGQHIVYLGVTPSSPPGLAPPVNIEREINQGYFPPQERPSQEDTLQRPVDSNKEPEMGAVGEMVGQAGYTFHQGYVSPMSPPRFGFGWTNKMLMSPSEERQGMEEEAPVPAMNRTQGRDQLVEFSQIQTQPQPEQPGIQDWKDIVGRRFASEREREQELGVQKQIQKEVIEPQKRTRGEDEEEGDGVTGQVKALWDDETLWHDYGLLEDSEMFTDVRVMWEMEDLHDRLWVH</sequence>
<name>A0A9P6FUL0_9FUNG</name>
<comment type="caution">
    <text evidence="2">The sequence shown here is derived from an EMBL/GenBank/DDBJ whole genome shotgun (WGS) entry which is preliminary data.</text>
</comment>
<dbReference type="EMBL" id="JAABOA010001733">
    <property type="protein sequence ID" value="KAF9580986.1"/>
    <property type="molecule type" value="Genomic_DNA"/>
</dbReference>
<dbReference type="OrthoDB" id="2395221at2759"/>
<proteinExistence type="predicted"/>
<evidence type="ECO:0000256" key="1">
    <source>
        <dbReference type="SAM" id="MobiDB-lite"/>
    </source>
</evidence>
<feature type="compositionally biased region" description="Low complexity" evidence="1">
    <location>
        <begin position="125"/>
        <end position="140"/>
    </location>
</feature>
<feature type="compositionally biased region" description="Basic and acidic residues" evidence="1">
    <location>
        <begin position="246"/>
        <end position="260"/>
    </location>
</feature>
<reference evidence="2" key="1">
    <citation type="journal article" date="2020" name="Fungal Divers.">
        <title>Resolving the Mortierellaceae phylogeny through synthesis of multi-gene phylogenetics and phylogenomics.</title>
        <authorList>
            <person name="Vandepol N."/>
            <person name="Liber J."/>
            <person name="Desiro A."/>
            <person name="Na H."/>
            <person name="Kennedy M."/>
            <person name="Barry K."/>
            <person name="Grigoriev I.V."/>
            <person name="Miller A.N."/>
            <person name="O'Donnell K."/>
            <person name="Stajich J.E."/>
            <person name="Bonito G."/>
        </authorList>
    </citation>
    <scope>NUCLEOTIDE SEQUENCE</scope>
    <source>
        <strain evidence="2">KOD1015</strain>
    </source>
</reference>
<protein>
    <submittedName>
        <fullName evidence="2">Uncharacterized protein</fullName>
    </submittedName>
</protein>
<evidence type="ECO:0000313" key="2">
    <source>
        <dbReference type="EMBL" id="KAF9580986.1"/>
    </source>
</evidence>
<organism evidence="2 3">
    <name type="scientific">Lunasporangiospora selenospora</name>
    <dbReference type="NCBI Taxonomy" id="979761"/>
    <lineage>
        <taxon>Eukaryota</taxon>
        <taxon>Fungi</taxon>
        <taxon>Fungi incertae sedis</taxon>
        <taxon>Mucoromycota</taxon>
        <taxon>Mortierellomycotina</taxon>
        <taxon>Mortierellomycetes</taxon>
        <taxon>Mortierellales</taxon>
        <taxon>Mortierellaceae</taxon>
        <taxon>Lunasporangiospora</taxon>
    </lineage>
</organism>